<keyword evidence="4" id="KW-0175">Coiled coil</keyword>
<keyword evidence="7" id="KW-1185">Reference proteome</keyword>
<dbReference type="Proteomes" id="UP001491310">
    <property type="component" value="Unassembled WGS sequence"/>
</dbReference>
<evidence type="ECO:0000256" key="1">
    <source>
        <dbReference type="ARBA" id="ARBA00009054"/>
    </source>
</evidence>
<evidence type="ECO:0000313" key="7">
    <source>
        <dbReference type="Proteomes" id="UP001491310"/>
    </source>
</evidence>
<evidence type="ECO:0000256" key="5">
    <source>
        <dbReference type="SAM" id="MobiDB-lite"/>
    </source>
</evidence>
<protein>
    <recommendedName>
        <fullName evidence="8">GrpE protein homolog</fullName>
    </recommendedName>
</protein>
<feature type="compositionally biased region" description="Low complexity" evidence="5">
    <location>
        <begin position="89"/>
        <end position="99"/>
    </location>
</feature>
<feature type="region of interest" description="Disordered" evidence="5">
    <location>
        <begin position="64"/>
        <end position="106"/>
    </location>
</feature>
<comment type="caution">
    <text evidence="6">The sequence shown here is derived from an EMBL/GenBank/DDBJ whole genome shotgun (WGS) entry which is preliminary data.</text>
</comment>
<reference evidence="6 7" key="1">
    <citation type="journal article" date="2024" name="Nat. Commun.">
        <title>Phylogenomics reveals the evolutionary origins of lichenization in chlorophyte algae.</title>
        <authorList>
            <person name="Puginier C."/>
            <person name="Libourel C."/>
            <person name="Otte J."/>
            <person name="Skaloud P."/>
            <person name="Haon M."/>
            <person name="Grisel S."/>
            <person name="Petersen M."/>
            <person name="Berrin J.G."/>
            <person name="Delaux P.M."/>
            <person name="Dal Grande F."/>
            <person name="Keller J."/>
        </authorList>
    </citation>
    <scope>NUCLEOTIDE SEQUENCE [LARGE SCALE GENOMIC DNA]</scope>
    <source>
        <strain evidence="6 7">SAG 216-7</strain>
    </source>
</reference>
<dbReference type="InterPro" id="IPR000740">
    <property type="entry name" value="GrpE"/>
</dbReference>
<dbReference type="PANTHER" id="PTHR21237:SF23">
    <property type="entry name" value="GRPE PROTEIN HOMOLOG, MITOCHONDRIAL"/>
    <property type="match status" value="1"/>
</dbReference>
<sequence length="291" mass="31359">MLRRCCQGGLRLIRQSEAAIFAKSSSSKASLATVISRHEASSERAASMPTSSISRCMLDVPVRHMSAGPAQPSDSGKGQAAGGLDSAEQEAAQGAEAEGTAPGVDELKAHDPETLAEALAEKIQEVEKYKDRLARALADMENMRERTMRQAEREKQFAVSKFAAGLLDVVDNLERAMESVPKEVLTQGVDPETSKPISADRALSILRSFVDGIKLTYDIFVKYLEANNIQRIDPTLGEALDPNKHEAVYQVSDPTKEPGTIAAVLKKGYTLNGRVLRPAEVGAVRRPTASA</sequence>
<comment type="similarity">
    <text evidence="1 3">Belongs to the GrpE family.</text>
</comment>
<dbReference type="PANTHER" id="PTHR21237">
    <property type="entry name" value="GRPE PROTEIN"/>
    <property type="match status" value="1"/>
</dbReference>
<dbReference type="HAMAP" id="MF_01151">
    <property type="entry name" value="GrpE"/>
    <property type="match status" value="1"/>
</dbReference>
<evidence type="ECO:0000256" key="4">
    <source>
        <dbReference type="SAM" id="Coils"/>
    </source>
</evidence>
<name>A0ABR2YUA7_9CHLO</name>
<dbReference type="SUPFAM" id="SSF51064">
    <property type="entry name" value="Head domain of nucleotide exchange factor GrpE"/>
    <property type="match status" value="1"/>
</dbReference>
<dbReference type="Gene3D" id="2.30.22.10">
    <property type="entry name" value="Head domain of nucleotide exchange factor GrpE"/>
    <property type="match status" value="1"/>
</dbReference>
<organism evidence="6 7">
    <name type="scientific">Coccomyxa subellipsoidea</name>
    <dbReference type="NCBI Taxonomy" id="248742"/>
    <lineage>
        <taxon>Eukaryota</taxon>
        <taxon>Viridiplantae</taxon>
        <taxon>Chlorophyta</taxon>
        <taxon>core chlorophytes</taxon>
        <taxon>Trebouxiophyceae</taxon>
        <taxon>Trebouxiophyceae incertae sedis</taxon>
        <taxon>Coccomyxaceae</taxon>
        <taxon>Coccomyxa</taxon>
    </lineage>
</organism>
<keyword evidence="2" id="KW-0143">Chaperone</keyword>
<dbReference type="CDD" id="cd00446">
    <property type="entry name" value="GrpE"/>
    <property type="match status" value="1"/>
</dbReference>
<dbReference type="SUPFAM" id="SSF58014">
    <property type="entry name" value="Coiled-coil domain of nucleotide exchange factor GrpE"/>
    <property type="match status" value="1"/>
</dbReference>
<proteinExistence type="inferred from homology"/>
<dbReference type="EMBL" id="JALJOT010000005">
    <property type="protein sequence ID" value="KAK9915261.1"/>
    <property type="molecule type" value="Genomic_DNA"/>
</dbReference>
<dbReference type="Gene3D" id="3.90.20.20">
    <property type="match status" value="1"/>
</dbReference>
<dbReference type="InterPro" id="IPR013805">
    <property type="entry name" value="GrpE_CC"/>
</dbReference>
<accession>A0ABR2YUA7</accession>
<dbReference type="InterPro" id="IPR009012">
    <property type="entry name" value="GrpE_head"/>
</dbReference>
<dbReference type="Pfam" id="PF01025">
    <property type="entry name" value="GrpE"/>
    <property type="match status" value="1"/>
</dbReference>
<evidence type="ECO:0000256" key="3">
    <source>
        <dbReference type="RuleBase" id="RU004478"/>
    </source>
</evidence>
<feature type="coiled-coil region" evidence="4">
    <location>
        <begin position="116"/>
        <end position="150"/>
    </location>
</feature>
<dbReference type="PRINTS" id="PR00773">
    <property type="entry name" value="GRPEPROTEIN"/>
</dbReference>
<evidence type="ECO:0000313" key="6">
    <source>
        <dbReference type="EMBL" id="KAK9915261.1"/>
    </source>
</evidence>
<evidence type="ECO:0000256" key="2">
    <source>
        <dbReference type="ARBA" id="ARBA00023186"/>
    </source>
</evidence>
<gene>
    <name evidence="6" type="ORF">WJX75_006840</name>
</gene>
<evidence type="ECO:0008006" key="8">
    <source>
        <dbReference type="Google" id="ProtNLM"/>
    </source>
</evidence>